<evidence type="ECO:0000256" key="1">
    <source>
        <dbReference type="SAM" id="MobiDB-lite"/>
    </source>
</evidence>
<dbReference type="InterPro" id="IPR045894">
    <property type="entry name" value="At5g08430-like"/>
</dbReference>
<dbReference type="InterPro" id="IPR003121">
    <property type="entry name" value="SWIB_MDM2_domain"/>
</dbReference>
<organism evidence="4">
    <name type="scientific">Fagus sylvatica</name>
    <name type="common">Beechnut</name>
    <dbReference type="NCBI Taxonomy" id="28930"/>
    <lineage>
        <taxon>Eukaryota</taxon>
        <taxon>Viridiplantae</taxon>
        <taxon>Streptophyta</taxon>
        <taxon>Embryophyta</taxon>
        <taxon>Tracheophyta</taxon>
        <taxon>Spermatophyta</taxon>
        <taxon>Magnoliopsida</taxon>
        <taxon>eudicotyledons</taxon>
        <taxon>Gunneridae</taxon>
        <taxon>Pentapetalae</taxon>
        <taxon>rosids</taxon>
        <taxon>fabids</taxon>
        <taxon>Fagales</taxon>
        <taxon>Fagaceae</taxon>
        <taxon>Fagus</taxon>
    </lineage>
</organism>
<sequence length="220" mass="25150">MGKISVKKKKEKSKKKEFVGWASRSLLEFLASISKDSTKELSQYDVSTIITDYCREQKLFDPSKKKKVICDERLQSLLGRKSVNKNGIYNLLTAHFAENFQQSEEDEFGCSSEERDESVLLPSKRQRKLNSDGKSSKELTPVVTPVVKRSCFASIIVENIKLVYLKRSLVEELLKQPETFEGKVMGSFVRIKSDPNDYLQKNTHQLVQVKGNCLNNGYKL</sequence>
<dbReference type="PANTHER" id="PTHR46851:SF23">
    <property type="entry name" value="SWIB_MDM2 DOMAIN-CONTAINING PROTEIN"/>
    <property type="match status" value="1"/>
</dbReference>
<gene>
    <name evidence="4" type="ORF">FSB_LOCUS51991</name>
</gene>
<dbReference type="InterPro" id="IPR036885">
    <property type="entry name" value="SWIB_MDM2_dom_sf"/>
</dbReference>
<dbReference type="GO" id="GO:0003677">
    <property type="term" value="F:DNA binding"/>
    <property type="evidence" value="ECO:0007669"/>
    <property type="project" value="InterPro"/>
</dbReference>
<dbReference type="InterPro" id="IPR036128">
    <property type="entry name" value="Plus3-like_sf"/>
</dbReference>
<dbReference type="EMBL" id="OIVN01005813">
    <property type="protein sequence ID" value="SPD24109.1"/>
    <property type="molecule type" value="Genomic_DNA"/>
</dbReference>
<dbReference type="SUPFAM" id="SSF47592">
    <property type="entry name" value="SWIB/MDM2 domain"/>
    <property type="match status" value="1"/>
</dbReference>
<dbReference type="PROSITE" id="PS51925">
    <property type="entry name" value="SWIB_MDM2"/>
    <property type="match status" value="1"/>
</dbReference>
<dbReference type="InterPro" id="IPR004343">
    <property type="entry name" value="Plus-3_dom"/>
</dbReference>
<feature type="domain" description="DM2" evidence="3">
    <location>
        <begin position="15"/>
        <end position="98"/>
    </location>
</feature>
<feature type="domain" description="Plus3" evidence="2">
    <location>
        <begin position="154"/>
        <end position="220"/>
    </location>
</feature>
<dbReference type="SUPFAM" id="SSF159042">
    <property type="entry name" value="Plus3-like"/>
    <property type="match status" value="1"/>
</dbReference>
<name>A0A2N9IJ49_FAGSY</name>
<dbReference type="Gene3D" id="3.90.70.200">
    <property type="entry name" value="Plus-3 domain"/>
    <property type="match status" value="1"/>
</dbReference>
<dbReference type="PROSITE" id="PS51360">
    <property type="entry name" value="PLUS3"/>
    <property type="match status" value="1"/>
</dbReference>
<reference evidence="4" key="1">
    <citation type="submission" date="2018-02" db="EMBL/GenBank/DDBJ databases">
        <authorList>
            <person name="Cohen D.B."/>
            <person name="Kent A.D."/>
        </authorList>
    </citation>
    <scope>NUCLEOTIDE SEQUENCE</scope>
</reference>
<dbReference type="PANTHER" id="PTHR46851">
    <property type="entry name" value="OS01G0884500 PROTEIN"/>
    <property type="match status" value="1"/>
</dbReference>
<dbReference type="Gene3D" id="1.10.245.10">
    <property type="entry name" value="SWIB/MDM2 domain"/>
    <property type="match status" value="1"/>
</dbReference>
<dbReference type="Pfam" id="PF03126">
    <property type="entry name" value="Plus-3"/>
    <property type="match status" value="1"/>
</dbReference>
<proteinExistence type="predicted"/>
<feature type="region of interest" description="Disordered" evidence="1">
    <location>
        <begin position="115"/>
        <end position="137"/>
    </location>
</feature>
<dbReference type="Pfam" id="PF02201">
    <property type="entry name" value="SWIB"/>
    <property type="match status" value="1"/>
</dbReference>
<dbReference type="SMART" id="SM00719">
    <property type="entry name" value="Plus3"/>
    <property type="match status" value="1"/>
</dbReference>
<evidence type="ECO:0000259" key="3">
    <source>
        <dbReference type="PROSITE" id="PS51925"/>
    </source>
</evidence>
<evidence type="ECO:0000313" key="4">
    <source>
        <dbReference type="EMBL" id="SPD24109.1"/>
    </source>
</evidence>
<dbReference type="CDD" id="cd10567">
    <property type="entry name" value="SWIB-MDM2_like"/>
    <property type="match status" value="1"/>
</dbReference>
<accession>A0A2N9IJ49</accession>
<dbReference type="AlphaFoldDB" id="A0A2N9IJ49"/>
<evidence type="ECO:0000259" key="2">
    <source>
        <dbReference type="PROSITE" id="PS51360"/>
    </source>
</evidence>
<protein>
    <submittedName>
        <fullName evidence="4">Uncharacterized protein</fullName>
    </submittedName>
</protein>